<proteinExistence type="predicted"/>
<feature type="domain" description="Cupin type-2" evidence="1">
    <location>
        <begin position="54"/>
        <end position="111"/>
    </location>
</feature>
<dbReference type="InterPro" id="IPR052044">
    <property type="entry name" value="PKS_Associated_Protein"/>
</dbReference>
<dbReference type="AlphaFoldDB" id="A0A382WPG6"/>
<evidence type="ECO:0000313" key="2">
    <source>
        <dbReference type="EMBL" id="SVD60245.1"/>
    </source>
</evidence>
<dbReference type="PANTHER" id="PTHR36114:SF1">
    <property type="entry name" value="16.7 KDA PROTEIN IN WHIE LOCUS"/>
    <property type="match status" value="1"/>
</dbReference>
<reference evidence="2" key="1">
    <citation type="submission" date="2018-05" db="EMBL/GenBank/DDBJ databases">
        <authorList>
            <person name="Lanie J.A."/>
            <person name="Ng W.-L."/>
            <person name="Kazmierczak K.M."/>
            <person name="Andrzejewski T.M."/>
            <person name="Davidsen T.M."/>
            <person name="Wayne K.J."/>
            <person name="Tettelin H."/>
            <person name="Glass J.I."/>
            <person name="Rusch D."/>
            <person name="Podicherti R."/>
            <person name="Tsui H.-C.T."/>
            <person name="Winkler M.E."/>
        </authorList>
    </citation>
    <scope>NUCLEOTIDE SEQUENCE</scope>
</reference>
<organism evidence="2">
    <name type="scientific">marine metagenome</name>
    <dbReference type="NCBI Taxonomy" id="408172"/>
    <lineage>
        <taxon>unclassified sequences</taxon>
        <taxon>metagenomes</taxon>
        <taxon>ecological metagenomes</taxon>
    </lineage>
</organism>
<accession>A0A382WPG6</accession>
<dbReference type="Gene3D" id="2.60.120.10">
    <property type="entry name" value="Jelly Rolls"/>
    <property type="match status" value="1"/>
</dbReference>
<sequence>MFYNKCVQLLKWSPEVPLNKINLNEKLSKFSKYWSPRIIAEMNDYQFKLVKIKGEFIWHDHKDTDEVFIVIEGNMSIEFRDGIVDLSKGEMYVVPKGVTHKTYAENECKVMLVEPTGVINTGEEGGDLTAPNDAWV</sequence>
<gene>
    <name evidence="2" type="ORF">METZ01_LOCUS413099</name>
</gene>
<protein>
    <recommendedName>
        <fullName evidence="1">Cupin type-2 domain-containing protein</fullName>
    </recommendedName>
</protein>
<dbReference type="SUPFAM" id="SSF51182">
    <property type="entry name" value="RmlC-like cupins"/>
    <property type="match status" value="1"/>
</dbReference>
<name>A0A382WPG6_9ZZZZ</name>
<evidence type="ECO:0000259" key="1">
    <source>
        <dbReference type="Pfam" id="PF07883"/>
    </source>
</evidence>
<dbReference type="InterPro" id="IPR014710">
    <property type="entry name" value="RmlC-like_jellyroll"/>
</dbReference>
<dbReference type="InterPro" id="IPR013096">
    <property type="entry name" value="Cupin_2"/>
</dbReference>
<dbReference type="PANTHER" id="PTHR36114">
    <property type="entry name" value="16.7 KDA PROTEIN IN WHIE LOCUS"/>
    <property type="match status" value="1"/>
</dbReference>
<dbReference type="EMBL" id="UINC01161199">
    <property type="protein sequence ID" value="SVD60245.1"/>
    <property type="molecule type" value="Genomic_DNA"/>
</dbReference>
<dbReference type="Pfam" id="PF07883">
    <property type="entry name" value="Cupin_2"/>
    <property type="match status" value="1"/>
</dbReference>
<dbReference type="InterPro" id="IPR011051">
    <property type="entry name" value="RmlC_Cupin_sf"/>
</dbReference>
<dbReference type="CDD" id="cd02226">
    <property type="entry name" value="cupin_YdbB-like"/>
    <property type="match status" value="1"/>
</dbReference>